<keyword evidence="5" id="KW-0418">Kinase</keyword>
<keyword evidence="4" id="KW-0547">Nucleotide-binding</keyword>
<evidence type="ECO:0000256" key="7">
    <source>
        <dbReference type="SAM" id="MobiDB-lite"/>
    </source>
</evidence>
<dbReference type="EC" id="2.7.1.67" evidence="2"/>
<dbReference type="SUPFAM" id="SSF54236">
    <property type="entry name" value="Ubiquitin-like"/>
    <property type="match status" value="1"/>
</dbReference>
<protein>
    <recommendedName>
        <fullName evidence="2">1-phosphatidylinositol 4-kinase</fullName>
        <ecNumber evidence="2">2.7.1.67</ecNumber>
    </recommendedName>
</protein>
<evidence type="ECO:0000256" key="4">
    <source>
        <dbReference type="ARBA" id="ARBA00022741"/>
    </source>
</evidence>
<dbReference type="InterPro" id="IPR044571">
    <property type="entry name" value="P4KG1-8"/>
</dbReference>
<dbReference type="PROSITE" id="PS50290">
    <property type="entry name" value="PI3_4_KINASE_3"/>
    <property type="match status" value="1"/>
</dbReference>
<dbReference type="GO" id="GO:0005524">
    <property type="term" value="F:ATP binding"/>
    <property type="evidence" value="ECO:0007669"/>
    <property type="project" value="UniProtKB-KW"/>
</dbReference>
<dbReference type="InterPro" id="IPR000403">
    <property type="entry name" value="PI3/4_kinase_cat_dom"/>
</dbReference>
<dbReference type="Pfam" id="PF00240">
    <property type="entry name" value="ubiquitin"/>
    <property type="match status" value="1"/>
</dbReference>
<comment type="similarity">
    <text evidence="1">Belongs to the PI3/PI4-kinase family. Type II PI4K subfamily.</text>
</comment>
<evidence type="ECO:0000256" key="1">
    <source>
        <dbReference type="ARBA" id="ARBA00008941"/>
    </source>
</evidence>
<reference evidence="10" key="1">
    <citation type="submission" date="2021-08" db="EMBL/GenBank/DDBJ databases">
        <title>WGS assembly of Ceratopteris richardii.</title>
        <authorList>
            <person name="Marchant D.B."/>
            <person name="Chen G."/>
            <person name="Jenkins J."/>
            <person name="Shu S."/>
            <person name="Leebens-Mack J."/>
            <person name="Grimwood J."/>
            <person name="Schmutz J."/>
            <person name="Soltis P."/>
            <person name="Soltis D."/>
            <person name="Chen Z.-H."/>
        </authorList>
    </citation>
    <scope>NUCLEOTIDE SEQUENCE</scope>
    <source>
        <strain evidence="10">Whitten #5841</strain>
        <tissue evidence="10">Leaf</tissue>
    </source>
</reference>
<dbReference type="PANTHER" id="PTHR45800:SF4">
    <property type="entry name" value="PHOSPHATIDYLINOSITOL 4-KINASE GAMMA 3"/>
    <property type="match status" value="1"/>
</dbReference>
<dbReference type="PRINTS" id="PR00348">
    <property type="entry name" value="UBIQUITIN"/>
</dbReference>
<accession>A0A8T2UD96</accession>
<keyword evidence="6" id="KW-0067">ATP-binding</keyword>
<dbReference type="PROSITE" id="PS50053">
    <property type="entry name" value="UBIQUITIN_2"/>
    <property type="match status" value="1"/>
</dbReference>
<feature type="domain" description="Ubiquitin-like" evidence="8">
    <location>
        <begin position="36"/>
        <end position="109"/>
    </location>
</feature>
<dbReference type="EMBL" id="CM035413">
    <property type="protein sequence ID" value="KAH7431856.1"/>
    <property type="molecule type" value="Genomic_DNA"/>
</dbReference>
<sequence>MGASTLIANPVAVDKLTPSGMCRHASKPCTLAGKPIQVFLVTVGKDSSSYLLQVSESETVACVKLRIQERRGFFVDQQRLVYAGKELTKDECFLKDYDVQDGDVLYLVLLIPNLISLTLRTIKNSSFVYKVWQSKDSQDLRKLICTGRDDSSNELPVLSLKAEQLESLGIAEESSVKGECLLFLRVHQPRSPSRLIDSNEVELAVSSADGIAPLFSTVAVRSSENAQYDEQSGSKDGLQHMEADSEDKCRRHGLRPPARLLLPSKYPFSFDLPNSMKKLLSRVRMGLNAGQTPSLTSEGSGGVYLLKDECGSCNIAVFKPMDEEPMSVNNPRGFSRSNLGEGLRRGTRSGEGAIREVAAFVLDHPAKMPGNRTVKDLAKKEMEGFSGVPPTTLVRCYHEALRYGSTKHLKLGSLQEFVDAFSSCEDMGASMFPVEEVHKISVLDLRLANTDRNGGNILVRKDKDQALKLIPIDHGYCLPDKFEDCSFEWLYWPQAQQPYSSSTLEYIKSLDAKEDIGLLEACGWRMRPRNARVFCISTMLLKKGAAAGLTPFQIGSIVSRGESLDTKSVIEHILDKVEAMRCKEDDFLRVVEELLDDHITSMKR</sequence>
<evidence type="ECO:0000256" key="6">
    <source>
        <dbReference type="ARBA" id="ARBA00022840"/>
    </source>
</evidence>
<evidence type="ECO:0000256" key="5">
    <source>
        <dbReference type="ARBA" id="ARBA00022777"/>
    </source>
</evidence>
<keyword evidence="11" id="KW-1185">Reference proteome</keyword>
<dbReference type="AlphaFoldDB" id="A0A8T2UD96"/>
<evidence type="ECO:0000256" key="2">
    <source>
        <dbReference type="ARBA" id="ARBA00012169"/>
    </source>
</evidence>
<feature type="region of interest" description="Disordered" evidence="7">
    <location>
        <begin position="225"/>
        <end position="251"/>
    </location>
</feature>
<name>A0A8T2UD96_CERRI</name>
<feature type="compositionally biased region" description="Basic and acidic residues" evidence="7">
    <location>
        <begin position="237"/>
        <end position="249"/>
    </location>
</feature>
<evidence type="ECO:0000313" key="10">
    <source>
        <dbReference type="EMBL" id="KAH7431856.1"/>
    </source>
</evidence>
<dbReference type="Proteomes" id="UP000825935">
    <property type="component" value="Chromosome 8"/>
</dbReference>
<dbReference type="Pfam" id="PF00454">
    <property type="entry name" value="PI3_PI4_kinase"/>
    <property type="match status" value="1"/>
</dbReference>
<organism evidence="10 11">
    <name type="scientific">Ceratopteris richardii</name>
    <name type="common">Triangle waterfern</name>
    <dbReference type="NCBI Taxonomy" id="49495"/>
    <lineage>
        <taxon>Eukaryota</taxon>
        <taxon>Viridiplantae</taxon>
        <taxon>Streptophyta</taxon>
        <taxon>Embryophyta</taxon>
        <taxon>Tracheophyta</taxon>
        <taxon>Polypodiopsida</taxon>
        <taxon>Polypodiidae</taxon>
        <taxon>Polypodiales</taxon>
        <taxon>Pteridineae</taxon>
        <taxon>Pteridaceae</taxon>
        <taxon>Parkerioideae</taxon>
        <taxon>Ceratopteris</taxon>
    </lineage>
</organism>
<dbReference type="PANTHER" id="PTHR45800">
    <property type="entry name" value="PHOSPHATIDYLINOSITOL 4-KINASE GAMMA"/>
    <property type="match status" value="1"/>
</dbReference>
<evidence type="ECO:0000313" key="11">
    <source>
        <dbReference type="Proteomes" id="UP000825935"/>
    </source>
</evidence>
<evidence type="ECO:0000259" key="8">
    <source>
        <dbReference type="PROSITE" id="PS50053"/>
    </source>
</evidence>
<comment type="caution">
    <text evidence="10">The sequence shown here is derived from an EMBL/GenBank/DDBJ whole genome shotgun (WGS) entry which is preliminary data.</text>
</comment>
<keyword evidence="3" id="KW-0808">Transferase</keyword>
<dbReference type="GO" id="GO:0004430">
    <property type="term" value="F:1-phosphatidylinositol 4-kinase activity"/>
    <property type="evidence" value="ECO:0007669"/>
    <property type="project" value="UniProtKB-EC"/>
</dbReference>
<dbReference type="SMART" id="SM00213">
    <property type="entry name" value="UBQ"/>
    <property type="match status" value="1"/>
</dbReference>
<feature type="region of interest" description="Disordered" evidence="7">
    <location>
        <begin position="327"/>
        <end position="347"/>
    </location>
</feature>
<gene>
    <name evidence="10" type="ORF">KP509_08G069800</name>
</gene>
<dbReference type="InterPro" id="IPR029071">
    <property type="entry name" value="Ubiquitin-like_domsf"/>
</dbReference>
<dbReference type="OrthoDB" id="5839at2759"/>
<evidence type="ECO:0000256" key="3">
    <source>
        <dbReference type="ARBA" id="ARBA00022679"/>
    </source>
</evidence>
<feature type="domain" description="PI3K/PI4K catalytic" evidence="9">
    <location>
        <begin position="290"/>
        <end position="589"/>
    </location>
</feature>
<evidence type="ECO:0000259" key="9">
    <source>
        <dbReference type="PROSITE" id="PS50290"/>
    </source>
</evidence>
<proteinExistence type="inferred from homology"/>
<dbReference type="InterPro" id="IPR019956">
    <property type="entry name" value="Ubiquitin_dom"/>
</dbReference>
<dbReference type="Gene3D" id="3.10.20.90">
    <property type="entry name" value="Phosphatidylinositol 3-kinase Catalytic Subunit, Chain A, domain 1"/>
    <property type="match status" value="1"/>
</dbReference>
<dbReference type="InterPro" id="IPR000626">
    <property type="entry name" value="Ubiquitin-like_dom"/>
</dbReference>
<feature type="compositionally biased region" description="Polar residues" evidence="7">
    <location>
        <begin position="327"/>
        <end position="338"/>
    </location>
</feature>
<dbReference type="OMA" id="EPMAKDN"/>